<evidence type="ECO:0000259" key="1">
    <source>
        <dbReference type="Pfam" id="PF01323"/>
    </source>
</evidence>
<dbReference type="PANTHER" id="PTHR13887:SF41">
    <property type="entry name" value="THIOREDOXIN SUPERFAMILY PROTEIN"/>
    <property type="match status" value="1"/>
</dbReference>
<dbReference type="STRING" id="1072685.IX83_04870"/>
<dbReference type="SUPFAM" id="SSF52833">
    <property type="entry name" value="Thioredoxin-like"/>
    <property type="match status" value="1"/>
</dbReference>
<dbReference type="KEGG" id="bpsi:IX83_04870"/>
<sequence length="209" mass="24751">MTIDIWFDYACPFCYIAEKQLAQALIQFQKPVNVQYKSFELYPHASHIVTNSTQQRIERKYQKSPEEALHMIRSIEHYARQTGILMNYEQVQNTQTFDAHRLTHFARRKRREQAMHARLMKAYFEDNLILADHRTLILLAQEVELNPHEVADMLNSDEYCQEVRNDEQEAMQLNIQSIPFFLINQKIALTGSRSSADFLKILEQVQEEE</sequence>
<organism evidence="2 3">
    <name type="scientific">Basilea psittacipulmonis DSM 24701</name>
    <dbReference type="NCBI Taxonomy" id="1072685"/>
    <lineage>
        <taxon>Bacteria</taxon>
        <taxon>Pseudomonadati</taxon>
        <taxon>Pseudomonadota</taxon>
        <taxon>Betaproteobacteria</taxon>
        <taxon>Burkholderiales</taxon>
        <taxon>Alcaligenaceae</taxon>
        <taxon>Basilea</taxon>
    </lineage>
</organism>
<keyword evidence="3" id="KW-1185">Reference proteome</keyword>
<dbReference type="eggNOG" id="COG2761">
    <property type="taxonomic scope" value="Bacteria"/>
</dbReference>
<dbReference type="Proteomes" id="UP000028945">
    <property type="component" value="Chromosome"/>
</dbReference>
<gene>
    <name evidence="2" type="ORF">IX83_04870</name>
</gene>
<dbReference type="HOGENOM" id="CLU_069253_0_2_4"/>
<protein>
    <recommendedName>
        <fullName evidence="1">DSBA-like thioredoxin domain-containing protein</fullName>
    </recommendedName>
</protein>
<dbReference type="AlphaFoldDB" id="A0A077DD23"/>
<dbReference type="InterPro" id="IPR036249">
    <property type="entry name" value="Thioredoxin-like_sf"/>
</dbReference>
<evidence type="ECO:0000313" key="2">
    <source>
        <dbReference type="EMBL" id="AIL32725.1"/>
    </source>
</evidence>
<evidence type="ECO:0000313" key="3">
    <source>
        <dbReference type="Proteomes" id="UP000028945"/>
    </source>
</evidence>
<reference evidence="2 3" key="1">
    <citation type="journal article" date="2014" name="BMC Genomics">
        <title>A genomic perspective on a new bacterial genus and species from the Alcaligenaceae family, Basilea psittacipulmonis.</title>
        <authorList>
            <person name="Whiteson K.L."/>
            <person name="Hernandez D."/>
            <person name="Lazarevic V."/>
            <person name="Gaia N."/>
            <person name="Farinelli L."/>
            <person name="Francois P."/>
            <person name="Pilo P."/>
            <person name="Frey J."/>
            <person name="Schrenzel J."/>
        </authorList>
    </citation>
    <scope>NUCLEOTIDE SEQUENCE [LARGE SCALE GENOMIC DNA]</scope>
    <source>
        <strain evidence="2 3">DSM 24701</strain>
    </source>
</reference>
<feature type="domain" description="DSBA-like thioredoxin" evidence="1">
    <location>
        <begin position="2"/>
        <end position="201"/>
    </location>
</feature>
<dbReference type="GO" id="GO:0016491">
    <property type="term" value="F:oxidoreductase activity"/>
    <property type="evidence" value="ECO:0007669"/>
    <property type="project" value="InterPro"/>
</dbReference>
<proteinExistence type="predicted"/>
<dbReference type="InterPro" id="IPR001853">
    <property type="entry name" value="DSBA-like_thioredoxin_dom"/>
</dbReference>
<accession>A0A077DD23</accession>
<dbReference type="Pfam" id="PF01323">
    <property type="entry name" value="DSBA"/>
    <property type="match status" value="1"/>
</dbReference>
<dbReference type="CDD" id="cd03024">
    <property type="entry name" value="DsbA_FrnE"/>
    <property type="match status" value="1"/>
</dbReference>
<dbReference type="PANTHER" id="PTHR13887">
    <property type="entry name" value="GLUTATHIONE S-TRANSFERASE KAPPA"/>
    <property type="match status" value="1"/>
</dbReference>
<dbReference type="EMBL" id="CP009238">
    <property type="protein sequence ID" value="AIL32725.1"/>
    <property type="molecule type" value="Genomic_DNA"/>
</dbReference>
<dbReference type="Gene3D" id="3.40.30.10">
    <property type="entry name" value="Glutaredoxin"/>
    <property type="match status" value="1"/>
</dbReference>
<name>A0A077DD23_9BURK</name>